<dbReference type="PANTHER" id="PTHR36766">
    <property type="entry name" value="PLANT BROAD-SPECTRUM MILDEW RESISTANCE PROTEIN RPW8"/>
    <property type="match status" value="1"/>
</dbReference>
<reference evidence="3 4" key="1">
    <citation type="journal article" date="2024" name="Plant J.">
        <title>Genome sequences and population genomics reveal climatic adaptation and genomic divergence between two closely related sweetgum species.</title>
        <authorList>
            <person name="Xu W.Q."/>
            <person name="Ren C.Q."/>
            <person name="Zhang X.Y."/>
            <person name="Comes H.P."/>
            <person name="Liu X.H."/>
            <person name="Li Y.G."/>
            <person name="Kettle C.J."/>
            <person name="Jalonen R."/>
            <person name="Gaisberger H."/>
            <person name="Ma Y.Z."/>
            <person name="Qiu Y.X."/>
        </authorList>
    </citation>
    <scope>NUCLEOTIDE SEQUENCE [LARGE SCALE GENOMIC DNA]</scope>
    <source>
        <strain evidence="3">Hangzhou</strain>
    </source>
</reference>
<dbReference type="GO" id="GO:0006952">
    <property type="term" value="P:defense response"/>
    <property type="evidence" value="ECO:0007669"/>
    <property type="project" value="UniProtKB-KW"/>
</dbReference>
<protein>
    <recommendedName>
        <fullName evidence="2">NB-ARC domain-containing protein</fullName>
    </recommendedName>
</protein>
<dbReference type="InterPro" id="IPR027417">
    <property type="entry name" value="P-loop_NTPase"/>
</dbReference>
<feature type="domain" description="NB-ARC" evidence="2">
    <location>
        <begin position="150"/>
        <end position="333"/>
    </location>
</feature>
<organism evidence="3 4">
    <name type="scientific">Liquidambar formosana</name>
    <name type="common">Formosan gum</name>
    <dbReference type="NCBI Taxonomy" id="63359"/>
    <lineage>
        <taxon>Eukaryota</taxon>
        <taxon>Viridiplantae</taxon>
        <taxon>Streptophyta</taxon>
        <taxon>Embryophyta</taxon>
        <taxon>Tracheophyta</taxon>
        <taxon>Spermatophyta</taxon>
        <taxon>Magnoliopsida</taxon>
        <taxon>eudicotyledons</taxon>
        <taxon>Gunneridae</taxon>
        <taxon>Pentapetalae</taxon>
        <taxon>Saxifragales</taxon>
        <taxon>Altingiaceae</taxon>
        <taxon>Liquidambar</taxon>
    </lineage>
</organism>
<dbReference type="PANTHER" id="PTHR36766:SF41">
    <property type="entry name" value="AAA+ ATPASE DOMAIN-CONTAINING PROTEIN"/>
    <property type="match status" value="1"/>
</dbReference>
<dbReference type="AlphaFoldDB" id="A0AAP0N9U2"/>
<evidence type="ECO:0000313" key="4">
    <source>
        <dbReference type="Proteomes" id="UP001415857"/>
    </source>
</evidence>
<dbReference type="EMBL" id="JBBPBK010000015">
    <property type="protein sequence ID" value="KAK9269095.1"/>
    <property type="molecule type" value="Genomic_DNA"/>
</dbReference>
<gene>
    <name evidence="3" type="ORF">L1049_000864</name>
</gene>
<keyword evidence="1" id="KW-0611">Plant defense</keyword>
<dbReference type="SUPFAM" id="SSF52540">
    <property type="entry name" value="P-loop containing nucleoside triphosphate hydrolases"/>
    <property type="match status" value="1"/>
</dbReference>
<dbReference type="Pfam" id="PF00931">
    <property type="entry name" value="NB-ARC"/>
    <property type="match status" value="1"/>
</dbReference>
<sequence>MSDVIVEFLKNKFINHLQEADQNHLREADQNLPFHSQFLHIENLLGQNIYTPSSLETTEDLLYTLNHALDECVAFSDQQRKKTHCLADHNFLRKTQRRLHITEKLREITTKGADADSNADAARGWNPPSAKDYSLERSLYGAYKCHGFDEQLKKVVESLNKHKAIGIVGIGGSGKTALAQMVVNKLLGDKVFETCYWVTLSDLVSGPEDTHDETKSKSLLVKHVRKDPEKDSEGYLWVDIHEWSVHEMLHEVSSTSRCLIALDDALDTSDWRREFLLPKEEEGGIVPSGSAVIVTSRLEEVAEEMVGKCNLHRMEPVWDRDTCWLIFKDAVEENGFVDASHPVLLKMKKEILDRCFGLPLAAKTLGEIISKRIYENE</sequence>
<comment type="caution">
    <text evidence="3">The sequence shown here is derived from an EMBL/GenBank/DDBJ whole genome shotgun (WGS) entry which is preliminary data.</text>
</comment>
<dbReference type="InterPro" id="IPR002182">
    <property type="entry name" value="NB-ARC"/>
</dbReference>
<evidence type="ECO:0000313" key="3">
    <source>
        <dbReference type="EMBL" id="KAK9269095.1"/>
    </source>
</evidence>
<proteinExistence type="predicted"/>
<evidence type="ECO:0000256" key="1">
    <source>
        <dbReference type="ARBA" id="ARBA00022821"/>
    </source>
</evidence>
<accession>A0AAP0N9U2</accession>
<dbReference type="Gene3D" id="3.40.50.300">
    <property type="entry name" value="P-loop containing nucleotide triphosphate hydrolases"/>
    <property type="match status" value="1"/>
</dbReference>
<dbReference type="Proteomes" id="UP001415857">
    <property type="component" value="Unassembled WGS sequence"/>
</dbReference>
<dbReference type="PRINTS" id="PR00364">
    <property type="entry name" value="DISEASERSIST"/>
</dbReference>
<name>A0AAP0N9U2_LIQFO</name>
<keyword evidence="4" id="KW-1185">Reference proteome</keyword>
<dbReference type="GO" id="GO:0043531">
    <property type="term" value="F:ADP binding"/>
    <property type="evidence" value="ECO:0007669"/>
    <property type="project" value="InterPro"/>
</dbReference>
<evidence type="ECO:0000259" key="2">
    <source>
        <dbReference type="Pfam" id="PF00931"/>
    </source>
</evidence>